<dbReference type="GO" id="GO:0008137">
    <property type="term" value="F:NADH dehydrogenase (ubiquinone) activity"/>
    <property type="evidence" value="ECO:0007669"/>
    <property type="project" value="InterPro"/>
</dbReference>
<dbReference type="GO" id="GO:0042773">
    <property type="term" value="P:ATP synthesis coupled electron transport"/>
    <property type="evidence" value="ECO:0007669"/>
    <property type="project" value="InterPro"/>
</dbReference>
<dbReference type="InterPro" id="IPR046396">
    <property type="entry name" value="Transporter_DabB"/>
</dbReference>
<comment type="similarity">
    <text evidence="7">Belongs to the inorganic carbon transporter (TC 9.A.2) DabB family.</text>
</comment>
<dbReference type="STRING" id="1860122.A9404_00075"/>
<dbReference type="KEGG" id="haz:A9404_00075"/>
<dbReference type="EMBL" id="CP016027">
    <property type="protein sequence ID" value="ANJ65989.1"/>
    <property type="molecule type" value="Genomic_DNA"/>
</dbReference>
<dbReference type="GO" id="GO:0012505">
    <property type="term" value="C:endomembrane system"/>
    <property type="evidence" value="ECO:0007669"/>
    <property type="project" value="UniProtKB-SubCell"/>
</dbReference>
<protein>
    <recommendedName>
        <fullName evidence="7">Probable inorganic carbon transporter subunit DabB</fullName>
    </recommendedName>
</protein>
<evidence type="ECO:0000313" key="12">
    <source>
        <dbReference type="Proteomes" id="UP000078596"/>
    </source>
</evidence>
<comment type="subunit">
    <text evidence="7">Forms a complex with DabA.</text>
</comment>
<gene>
    <name evidence="7" type="primary">dabB</name>
    <name evidence="11" type="ORF">A9404_00075</name>
</gene>
<evidence type="ECO:0000256" key="3">
    <source>
        <dbReference type="ARBA" id="ARBA00022475"/>
    </source>
</evidence>
<dbReference type="Proteomes" id="UP000078596">
    <property type="component" value="Chromosome"/>
</dbReference>
<evidence type="ECO:0000256" key="6">
    <source>
        <dbReference type="ARBA" id="ARBA00023136"/>
    </source>
</evidence>
<evidence type="ECO:0000256" key="1">
    <source>
        <dbReference type="ARBA" id="ARBA00004127"/>
    </source>
</evidence>
<feature type="transmembrane region" description="Helical" evidence="7">
    <location>
        <begin position="436"/>
        <end position="457"/>
    </location>
</feature>
<sequence length="552" mass="58208">MTSPMPTSLTPAFVLAAPLLLLLVGLIPAAWANARPRTMARLSGTVAWLAFVSAILAAIALPFDTAHAWRFFSIQLPGNIGAFSLSTYVNSVTVIMLLLVSFVGVVVTRYARNYLAGDADQGRFHKWLALTLTAILTLIVSGNLLMFALAWMATSLSLHQLLVFYGNRPAAVFAAHKKFIASRIGDLSLLVAVFLIGFSLHTLEFDEVFHALAAMHGPVPTALNVAAMLIAVSAALKSAQFPFHGWLIQVMEAPTPVSALLHAGIVNAGAFLVIRMSPVMSHSELALGTLAIIGLVTLALASLVMLTQTSIKVSLAWSTTAQMGFMLLECGLGLYSLAMLHLVAHSLYKAHAFLASGSGVDAFRAPAIPYAANEFRIGRLLGALVIGGAMTLAVGTAFGITVTGEPALLAAGTIVAIAVTQLLLQSAGAISGGALLLRGLGLSAVVAVAYFTLHALFELLLKGSVLPVQQAPGTFEYALALAVIGVFLALLVLQQLLKHNPAALGEGLYMHLYNGLYIDVYISRLLDRVWPSPRLQPEAEPTPFAPVNSHGG</sequence>
<keyword evidence="4 7" id="KW-0812">Transmembrane</keyword>
<feature type="domain" description="NADH:quinone oxidoreductase/Mrp antiporter transmembrane" evidence="9">
    <location>
        <begin position="141"/>
        <end position="358"/>
    </location>
</feature>
<evidence type="ECO:0000256" key="5">
    <source>
        <dbReference type="ARBA" id="ARBA00022989"/>
    </source>
</evidence>
<feature type="transmembrane region" description="Helical" evidence="7">
    <location>
        <begin position="325"/>
        <end position="344"/>
    </location>
</feature>
<feature type="transmembrane region" description="Helical" evidence="7">
    <location>
        <begin position="380"/>
        <end position="400"/>
    </location>
</feature>
<dbReference type="NCBIfam" id="NF006029">
    <property type="entry name" value="PRK08168.1"/>
    <property type="match status" value="1"/>
</dbReference>
<feature type="transmembrane region" description="Helical" evidence="7">
    <location>
        <begin position="83"/>
        <end position="107"/>
    </location>
</feature>
<dbReference type="PANTHER" id="PTHR42829">
    <property type="entry name" value="NADH-UBIQUINONE OXIDOREDUCTASE CHAIN 5"/>
    <property type="match status" value="1"/>
</dbReference>
<proteinExistence type="inferred from homology"/>
<feature type="transmembrane region" description="Helical" evidence="7">
    <location>
        <begin position="12"/>
        <end position="34"/>
    </location>
</feature>
<feature type="transmembrane region" description="Helical" evidence="7">
    <location>
        <begin position="46"/>
        <end position="63"/>
    </location>
</feature>
<name>A0A191ZDP4_9GAMM</name>
<dbReference type="GO" id="GO:0015990">
    <property type="term" value="P:electron transport coupled proton transport"/>
    <property type="evidence" value="ECO:0007669"/>
    <property type="project" value="TreeGrafter"/>
</dbReference>
<keyword evidence="5 7" id="KW-1133">Transmembrane helix</keyword>
<feature type="transmembrane region" description="Helical" evidence="7">
    <location>
        <begin position="187"/>
        <end position="205"/>
    </location>
</feature>
<evidence type="ECO:0000256" key="2">
    <source>
        <dbReference type="ARBA" id="ARBA00022448"/>
    </source>
</evidence>
<feature type="transmembrane region" description="Helical" evidence="7">
    <location>
        <begin position="477"/>
        <end position="497"/>
    </location>
</feature>
<comment type="function">
    <text evidence="7">Part of an energy-coupled inorganic carbon pump.</text>
</comment>
<evidence type="ECO:0000259" key="10">
    <source>
        <dbReference type="Pfam" id="PF00662"/>
    </source>
</evidence>
<feature type="transmembrane region" description="Helical" evidence="7">
    <location>
        <begin position="217"/>
        <end position="236"/>
    </location>
</feature>
<dbReference type="PRINTS" id="PR01434">
    <property type="entry name" value="NADHDHGNASE5"/>
</dbReference>
<evidence type="ECO:0000256" key="4">
    <source>
        <dbReference type="ARBA" id="ARBA00022692"/>
    </source>
</evidence>
<dbReference type="Pfam" id="PF00662">
    <property type="entry name" value="Proton_antipo_N"/>
    <property type="match status" value="1"/>
</dbReference>
<evidence type="ECO:0000259" key="9">
    <source>
        <dbReference type="Pfam" id="PF00361"/>
    </source>
</evidence>
<evidence type="ECO:0000313" key="11">
    <source>
        <dbReference type="EMBL" id="ANJ65989.1"/>
    </source>
</evidence>
<dbReference type="PANTHER" id="PTHR42829:SF1">
    <property type="entry name" value="INORGANIC CARBON TRANSPORTER SUBUNIT DABB-RELATED"/>
    <property type="match status" value="1"/>
</dbReference>
<dbReference type="InterPro" id="IPR001516">
    <property type="entry name" value="Proton_antipo_N"/>
</dbReference>
<feature type="transmembrane region" description="Helical" evidence="7">
    <location>
        <begin position="406"/>
        <end position="424"/>
    </location>
</feature>
<feature type="transmembrane region" description="Helical" evidence="7">
    <location>
        <begin position="127"/>
        <end position="153"/>
    </location>
</feature>
<dbReference type="HAMAP" id="MF_00862">
    <property type="entry name" value="DabB"/>
    <property type="match status" value="1"/>
</dbReference>
<keyword evidence="2 7" id="KW-0813">Transport</keyword>
<evidence type="ECO:0000256" key="8">
    <source>
        <dbReference type="RuleBase" id="RU000320"/>
    </source>
</evidence>
<feature type="transmembrane region" description="Helical" evidence="7">
    <location>
        <begin position="286"/>
        <end position="305"/>
    </location>
</feature>
<keyword evidence="6 7" id="KW-0472">Membrane</keyword>
<keyword evidence="3 7" id="KW-1003">Cell membrane</keyword>
<dbReference type="Pfam" id="PF00361">
    <property type="entry name" value="Proton_antipo_M"/>
    <property type="match status" value="1"/>
</dbReference>
<evidence type="ECO:0000256" key="7">
    <source>
        <dbReference type="HAMAP-Rule" id="MF_00862"/>
    </source>
</evidence>
<dbReference type="AlphaFoldDB" id="A0A191ZDP4"/>
<reference evidence="11 12" key="1">
    <citation type="submission" date="2016-06" db="EMBL/GenBank/DDBJ databases">
        <title>Insight into the functional genes involving in sulfur oxidation in Pearl River water.</title>
        <authorList>
            <person name="Luo J."/>
            <person name="Tan X."/>
            <person name="Lin W."/>
        </authorList>
    </citation>
    <scope>NUCLEOTIDE SEQUENCE [LARGE SCALE GENOMIC DNA]</scope>
    <source>
        <strain evidence="11 12">LS2</strain>
    </source>
</reference>
<accession>A0A191ZDP4</accession>
<comment type="subcellular location">
    <subcellularLocation>
        <location evidence="7">Cell membrane</location>
        <topology evidence="7">Multi-pass membrane protein</topology>
    </subcellularLocation>
    <subcellularLocation>
        <location evidence="1">Endomembrane system</location>
        <topology evidence="1">Multi-pass membrane protein</topology>
    </subcellularLocation>
    <subcellularLocation>
        <location evidence="8">Membrane</location>
        <topology evidence="8">Multi-pass membrane protein</topology>
    </subcellularLocation>
</comment>
<dbReference type="InterPro" id="IPR003945">
    <property type="entry name" value="NU5C-like"/>
</dbReference>
<dbReference type="GO" id="GO:0003954">
    <property type="term" value="F:NADH dehydrogenase activity"/>
    <property type="evidence" value="ECO:0007669"/>
    <property type="project" value="TreeGrafter"/>
</dbReference>
<feature type="transmembrane region" description="Helical" evidence="7">
    <location>
        <begin position="256"/>
        <end position="274"/>
    </location>
</feature>
<dbReference type="InterPro" id="IPR001750">
    <property type="entry name" value="ND/Mrp_TM"/>
</dbReference>
<feature type="domain" description="NADH-Ubiquinone oxidoreductase (complex I) chain 5 N-terminal" evidence="10">
    <location>
        <begin position="83"/>
        <end position="124"/>
    </location>
</feature>
<organism evidence="11 12">
    <name type="scientific">Halothiobacillus diazotrophicus</name>
    <dbReference type="NCBI Taxonomy" id="1860122"/>
    <lineage>
        <taxon>Bacteria</taxon>
        <taxon>Pseudomonadati</taxon>
        <taxon>Pseudomonadota</taxon>
        <taxon>Gammaproteobacteria</taxon>
        <taxon>Chromatiales</taxon>
        <taxon>Halothiobacillaceae</taxon>
        <taxon>Halothiobacillus</taxon>
    </lineage>
</organism>
<keyword evidence="12" id="KW-1185">Reference proteome</keyword>
<dbReference type="GO" id="GO:0005886">
    <property type="term" value="C:plasma membrane"/>
    <property type="evidence" value="ECO:0007669"/>
    <property type="project" value="UniProtKB-SubCell"/>
</dbReference>